<evidence type="ECO:0000313" key="11">
    <source>
        <dbReference type="EMBL" id="CDM68462.1"/>
    </source>
</evidence>
<evidence type="ECO:0000256" key="6">
    <source>
        <dbReference type="ARBA" id="ARBA00023222"/>
    </source>
</evidence>
<dbReference type="EC" id="4.2.1.51" evidence="2"/>
<dbReference type="EMBL" id="HG917868">
    <property type="protein sequence ID" value="CDM68462.1"/>
    <property type="molecule type" value="Genomic_DNA"/>
</dbReference>
<keyword evidence="7 11" id="KW-0456">Lyase</keyword>
<dbReference type="STRING" id="1216932.CM240_1299"/>
<evidence type="ECO:0000259" key="10">
    <source>
        <dbReference type="PROSITE" id="PS51671"/>
    </source>
</evidence>
<dbReference type="InterPro" id="IPR001086">
    <property type="entry name" value="Preph_deHydtase"/>
</dbReference>
<feature type="domain" description="Prephenate dehydratase" evidence="9">
    <location>
        <begin position="3"/>
        <end position="181"/>
    </location>
</feature>
<evidence type="ECO:0000256" key="1">
    <source>
        <dbReference type="ARBA" id="ARBA00004741"/>
    </source>
</evidence>
<dbReference type="SUPFAM" id="SSF53850">
    <property type="entry name" value="Periplasmic binding protein-like II"/>
    <property type="match status" value="1"/>
</dbReference>
<evidence type="ECO:0000256" key="4">
    <source>
        <dbReference type="ARBA" id="ARBA00022605"/>
    </source>
</evidence>
<dbReference type="Pfam" id="PF01842">
    <property type="entry name" value="ACT"/>
    <property type="match status" value="1"/>
</dbReference>
<dbReference type="Pfam" id="PF00800">
    <property type="entry name" value="PDT"/>
    <property type="match status" value="1"/>
</dbReference>
<dbReference type="CDD" id="cd04905">
    <property type="entry name" value="ACT_CM-PDT"/>
    <property type="match status" value="1"/>
</dbReference>
<dbReference type="PATRIC" id="fig|1216932.3.peg.1296"/>
<keyword evidence="4" id="KW-0028">Amino-acid biosynthesis</keyword>
<dbReference type="eggNOG" id="COG0077">
    <property type="taxonomic scope" value="Bacteria"/>
</dbReference>
<evidence type="ECO:0000313" key="12">
    <source>
        <dbReference type="Proteomes" id="UP000019426"/>
    </source>
</evidence>
<evidence type="ECO:0000256" key="7">
    <source>
        <dbReference type="ARBA" id="ARBA00023239"/>
    </source>
</evidence>
<dbReference type="OrthoDB" id="9802281at2"/>
<reference evidence="11 12" key="1">
    <citation type="submission" date="2013-11" db="EMBL/GenBank/DDBJ databases">
        <title>Complete genome sequence of Clostridum sp. M2/40.</title>
        <authorList>
            <person name="Wibberg D."/>
            <person name="Puehler A."/>
            <person name="Schlueter A."/>
        </authorList>
    </citation>
    <scope>NUCLEOTIDE SEQUENCE [LARGE SCALE GENOMIC DNA]</scope>
    <source>
        <strain evidence="12">M2/40</strain>
    </source>
</reference>
<dbReference type="Gene3D" id="3.40.190.10">
    <property type="entry name" value="Periplasmic binding protein-like II"/>
    <property type="match status" value="2"/>
</dbReference>
<dbReference type="GO" id="GO:0009094">
    <property type="term" value="P:L-phenylalanine biosynthetic process"/>
    <property type="evidence" value="ECO:0007669"/>
    <property type="project" value="UniProtKB-UniPathway"/>
</dbReference>
<keyword evidence="5" id="KW-0057">Aromatic amino acid biosynthesis</keyword>
<evidence type="ECO:0000256" key="3">
    <source>
        <dbReference type="ARBA" id="ARBA00021872"/>
    </source>
</evidence>
<comment type="pathway">
    <text evidence="1">Amino-acid biosynthesis; L-phenylalanine biosynthesis; phenylpyruvate from prephenate: step 1/1.</text>
</comment>
<dbReference type="GO" id="GO:0005737">
    <property type="term" value="C:cytoplasm"/>
    <property type="evidence" value="ECO:0007669"/>
    <property type="project" value="TreeGrafter"/>
</dbReference>
<dbReference type="PROSITE" id="PS51671">
    <property type="entry name" value="ACT"/>
    <property type="match status" value="1"/>
</dbReference>
<name>W6S2D9_9CLOT</name>
<dbReference type="Gene3D" id="3.30.70.260">
    <property type="match status" value="1"/>
</dbReference>
<dbReference type="Proteomes" id="UP000019426">
    <property type="component" value="Chromosome M2/40_rep1"/>
</dbReference>
<evidence type="ECO:0000256" key="8">
    <source>
        <dbReference type="ARBA" id="ARBA00047848"/>
    </source>
</evidence>
<feature type="domain" description="ACT" evidence="10">
    <location>
        <begin position="195"/>
        <end position="270"/>
    </location>
</feature>
<dbReference type="SUPFAM" id="SSF55021">
    <property type="entry name" value="ACT-like"/>
    <property type="match status" value="1"/>
</dbReference>
<dbReference type="UniPathway" id="UPA00121">
    <property type="reaction ID" value="UER00345"/>
</dbReference>
<dbReference type="PANTHER" id="PTHR21022:SF19">
    <property type="entry name" value="PREPHENATE DEHYDRATASE-RELATED"/>
    <property type="match status" value="1"/>
</dbReference>
<evidence type="ECO:0000259" key="9">
    <source>
        <dbReference type="PROSITE" id="PS51171"/>
    </source>
</evidence>
<dbReference type="PANTHER" id="PTHR21022">
    <property type="entry name" value="PREPHENATE DEHYDRATASE P PROTEIN"/>
    <property type="match status" value="1"/>
</dbReference>
<accession>W6S2D9</accession>
<dbReference type="PROSITE" id="PS51171">
    <property type="entry name" value="PREPHENATE_DEHYDR_3"/>
    <property type="match status" value="1"/>
</dbReference>
<dbReference type="GO" id="GO:0004664">
    <property type="term" value="F:prephenate dehydratase activity"/>
    <property type="evidence" value="ECO:0007669"/>
    <property type="project" value="UniProtKB-EC"/>
</dbReference>
<comment type="catalytic activity">
    <reaction evidence="8">
        <text>prephenate + H(+) = 3-phenylpyruvate + CO2 + H2O</text>
        <dbReference type="Rhea" id="RHEA:21648"/>
        <dbReference type="ChEBI" id="CHEBI:15377"/>
        <dbReference type="ChEBI" id="CHEBI:15378"/>
        <dbReference type="ChEBI" id="CHEBI:16526"/>
        <dbReference type="ChEBI" id="CHEBI:18005"/>
        <dbReference type="ChEBI" id="CHEBI:29934"/>
        <dbReference type="EC" id="4.2.1.51"/>
    </reaction>
</comment>
<dbReference type="KEGG" id="clt:CM240_1299"/>
<proteinExistence type="predicted"/>
<keyword evidence="6" id="KW-0584">Phenylalanine biosynthesis</keyword>
<organism evidence="11 12">
    <name type="scientific">Clostridium bornimense</name>
    <dbReference type="NCBI Taxonomy" id="1216932"/>
    <lineage>
        <taxon>Bacteria</taxon>
        <taxon>Bacillati</taxon>
        <taxon>Bacillota</taxon>
        <taxon>Clostridia</taxon>
        <taxon>Eubacteriales</taxon>
        <taxon>Clostridiaceae</taxon>
        <taxon>Clostridium</taxon>
    </lineage>
</organism>
<evidence type="ECO:0000256" key="5">
    <source>
        <dbReference type="ARBA" id="ARBA00023141"/>
    </source>
</evidence>
<dbReference type="AlphaFoldDB" id="W6S2D9"/>
<keyword evidence="12" id="KW-1185">Reference proteome</keyword>
<gene>
    <name evidence="11" type="primary">pheA</name>
    <name evidence="11" type="ORF">CM240_1299</name>
</gene>
<dbReference type="RefSeq" id="WP_044037537.1">
    <property type="nucleotide sequence ID" value="NZ_HG917868.1"/>
</dbReference>
<dbReference type="HOGENOM" id="CLU_035008_0_2_9"/>
<sequence length="274" mass="30667">MTKIITLGPKGTFSDVATSIYIGNSNKDYDIEYKSSINDVFRSIDSEGKIAIIPIENSLDGYVDQVLDLFSDGNLKIVKELIVPVHFAFGGNAKNIEEIKTIYGQFKTQGQCLKFLNSMKDVKIITTSSNMESYEKLKEGKQSEGAIIPSHMLKDKCDFDLTIGDVTDAENNVTRFIVVAKNNSEYDTSKQYRTSIVVHGEDKPGELSYILNQFSSHGINLKSIVSRPTRKKLGSYLFYIDIEGNYPNDSNVKKSINEIMKTNKVSILGSYYTV</sequence>
<evidence type="ECO:0000256" key="2">
    <source>
        <dbReference type="ARBA" id="ARBA00013147"/>
    </source>
</evidence>
<dbReference type="InterPro" id="IPR045865">
    <property type="entry name" value="ACT-like_dom_sf"/>
</dbReference>
<dbReference type="InterPro" id="IPR002912">
    <property type="entry name" value="ACT_dom"/>
</dbReference>
<protein>
    <recommendedName>
        <fullName evidence="3">Prephenate dehydratase</fullName>
        <ecNumber evidence="2">4.2.1.51</ecNumber>
    </recommendedName>
</protein>